<dbReference type="SUPFAM" id="SSF55797">
    <property type="entry name" value="PR-1-like"/>
    <property type="match status" value="1"/>
</dbReference>
<accession>A0ABW2L817</accession>
<dbReference type="InterPro" id="IPR035940">
    <property type="entry name" value="CAP_sf"/>
</dbReference>
<dbReference type="InterPro" id="IPR014044">
    <property type="entry name" value="CAP_dom"/>
</dbReference>
<reference evidence="4" key="1">
    <citation type="journal article" date="2019" name="Int. J. Syst. Evol. Microbiol.">
        <title>The Global Catalogue of Microorganisms (GCM) 10K type strain sequencing project: providing services to taxonomists for standard genome sequencing and annotation.</title>
        <authorList>
            <consortium name="The Broad Institute Genomics Platform"/>
            <consortium name="The Broad Institute Genome Sequencing Center for Infectious Disease"/>
            <person name="Wu L."/>
            <person name="Ma J."/>
        </authorList>
    </citation>
    <scope>NUCLEOTIDE SEQUENCE [LARGE SCALE GENOMIC DNA]</scope>
    <source>
        <strain evidence="4">CGMCC 4.1467</strain>
    </source>
</reference>
<feature type="signal peptide" evidence="1">
    <location>
        <begin position="1"/>
        <end position="21"/>
    </location>
</feature>
<keyword evidence="4" id="KW-1185">Reference proteome</keyword>
<dbReference type="PANTHER" id="PTHR31157:SF1">
    <property type="entry name" value="SCP DOMAIN-CONTAINING PROTEIN"/>
    <property type="match status" value="1"/>
</dbReference>
<dbReference type="Gene3D" id="3.40.33.10">
    <property type="entry name" value="CAP"/>
    <property type="match status" value="1"/>
</dbReference>
<comment type="caution">
    <text evidence="3">The sequence shown here is derived from an EMBL/GenBank/DDBJ whole genome shotgun (WGS) entry which is preliminary data.</text>
</comment>
<dbReference type="PANTHER" id="PTHR31157">
    <property type="entry name" value="SCP DOMAIN-CONTAINING PROTEIN"/>
    <property type="match status" value="1"/>
</dbReference>
<dbReference type="Proteomes" id="UP001596472">
    <property type="component" value="Unassembled WGS sequence"/>
</dbReference>
<dbReference type="CDD" id="cd05379">
    <property type="entry name" value="CAP_bacterial"/>
    <property type="match status" value="1"/>
</dbReference>
<feature type="chain" id="PRO_5046753916" evidence="1">
    <location>
        <begin position="22"/>
        <end position="331"/>
    </location>
</feature>
<dbReference type="EMBL" id="JBHTBS010000004">
    <property type="protein sequence ID" value="MFC7337414.1"/>
    <property type="molecule type" value="Genomic_DNA"/>
</dbReference>
<organism evidence="3 4">
    <name type="scientific">Haloferula chungangensis</name>
    <dbReference type="NCBI Taxonomy" id="1048331"/>
    <lineage>
        <taxon>Bacteria</taxon>
        <taxon>Pseudomonadati</taxon>
        <taxon>Verrucomicrobiota</taxon>
        <taxon>Verrucomicrobiia</taxon>
        <taxon>Verrucomicrobiales</taxon>
        <taxon>Verrucomicrobiaceae</taxon>
        <taxon>Haloferula</taxon>
    </lineage>
</organism>
<evidence type="ECO:0000313" key="3">
    <source>
        <dbReference type="EMBL" id="MFC7337414.1"/>
    </source>
</evidence>
<protein>
    <submittedName>
        <fullName evidence="3">CAP domain-containing protein</fullName>
    </submittedName>
</protein>
<proteinExistence type="predicted"/>
<gene>
    <name evidence="3" type="ORF">ACFQY0_09530</name>
</gene>
<evidence type="ECO:0000259" key="2">
    <source>
        <dbReference type="Pfam" id="PF00188"/>
    </source>
</evidence>
<feature type="domain" description="SCP" evidence="2">
    <location>
        <begin position="219"/>
        <end position="321"/>
    </location>
</feature>
<keyword evidence="1" id="KW-0732">Signal</keyword>
<name>A0ABW2L817_9BACT</name>
<sequence>MKVLLFASLIATACHSFAGQAADELLAAFQTNLENGRSIEPLCESLNDVDGSVLRDLNQQLNKAWPLVSDRYYTALQSASKQDGGSNQSQIRQLREDFMEVYSMGEAKMKPLLKTISMPAVEKLRKLIAPTPNELVAAGSPELKALRDAALKLGTFRDASLNAEISTTPSNSVQSMRAREREIAESASALPREGLRVLAKNRSTAEKDEIPAEEARGIEECNLWRLYLGLSALELDPKLCDASRDHSKDMAEQQFFAHDSPVKGKTTPWDRAANFDTTSSGENIYMGSTDPHAANLGWFYSPGHHKNMFNAAQKRIGLGRYGRHWTQMFGR</sequence>
<dbReference type="RefSeq" id="WP_379711664.1">
    <property type="nucleotide sequence ID" value="NZ_JBHTBS010000004.1"/>
</dbReference>
<evidence type="ECO:0000256" key="1">
    <source>
        <dbReference type="SAM" id="SignalP"/>
    </source>
</evidence>
<dbReference type="Pfam" id="PF00188">
    <property type="entry name" value="CAP"/>
    <property type="match status" value="1"/>
</dbReference>
<evidence type="ECO:0000313" key="4">
    <source>
        <dbReference type="Proteomes" id="UP001596472"/>
    </source>
</evidence>